<evidence type="ECO:0000259" key="1">
    <source>
        <dbReference type="Pfam" id="PF00668"/>
    </source>
</evidence>
<name>A0A4U3MEL3_9ACTN</name>
<dbReference type="GO" id="GO:0005829">
    <property type="term" value="C:cytosol"/>
    <property type="evidence" value="ECO:0007669"/>
    <property type="project" value="TreeGrafter"/>
</dbReference>
<dbReference type="Pfam" id="PF00668">
    <property type="entry name" value="Condensation"/>
    <property type="match status" value="1"/>
</dbReference>
<dbReference type="GO" id="GO:0047527">
    <property type="term" value="F:2,3-dihydroxybenzoate-serine ligase activity"/>
    <property type="evidence" value="ECO:0007669"/>
    <property type="project" value="TreeGrafter"/>
</dbReference>
<dbReference type="SUPFAM" id="SSF52777">
    <property type="entry name" value="CoA-dependent acyltransferases"/>
    <property type="match status" value="2"/>
</dbReference>
<evidence type="ECO:0000313" key="3">
    <source>
        <dbReference type="Proteomes" id="UP000308705"/>
    </source>
</evidence>
<dbReference type="Proteomes" id="UP000308705">
    <property type="component" value="Unassembled WGS sequence"/>
</dbReference>
<dbReference type="PANTHER" id="PTHR45527:SF1">
    <property type="entry name" value="FATTY ACID SYNTHASE"/>
    <property type="match status" value="1"/>
</dbReference>
<dbReference type="GO" id="GO:0008610">
    <property type="term" value="P:lipid biosynthetic process"/>
    <property type="evidence" value="ECO:0007669"/>
    <property type="project" value="UniProtKB-ARBA"/>
</dbReference>
<dbReference type="EMBL" id="SZQA01000015">
    <property type="protein sequence ID" value="TKK87551.1"/>
    <property type="molecule type" value="Genomic_DNA"/>
</dbReference>
<dbReference type="Gene3D" id="3.30.559.10">
    <property type="entry name" value="Chloramphenicol acetyltransferase-like domain"/>
    <property type="match status" value="1"/>
</dbReference>
<protein>
    <submittedName>
        <fullName evidence="2">Non-ribosomal peptide synthetase condensation domain protein</fullName>
    </submittedName>
</protein>
<dbReference type="OrthoDB" id="3405520at2"/>
<dbReference type="GO" id="GO:0031177">
    <property type="term" value="F:phosphopantetheine binding"/>
    <property type="evidence" value="ECO:0007669"/>
    <property type="project" value="TreeGrafter"/>
</dbReference>
<reference evidence="2 3" key="1">
    <citation type="submission" date="2019-04" db="EMBL/GenBank/DDBJ databases">
        <title>Herbidospora sp. NEAU-GS14.nov., a novel actinomycete isolated from soil.</title>
        <authorList>
            <person name="Han L."/>
        </authorList>
    </citation>
    <scope>NUCLEOTIDE SEQUENCE [LARGE SCALE GENOMIC DNA]</scope>
    <source>
        <strain evidence="2 3">NEAU-GS14</strain>
    </source>
</reference>
<dbReference type="Gene3D" id="3.30.559.30">
    <property type="entry name" value="Nonribosomal peptide synthetase, condensation domain"/>
    <property type="match status" value="1"/>
</dbReference>
<accession>A0A4U3MEL3</accession>
<proteinExistence type="predicted"/>
<sequence length="449" mass="49590">MKAQFAGGREGRARLAWGQRAIWDAIQQAGPANAHFFNIGRLIPFARGRGPFPLDDVVAAVAAMVLRHEALRARTYVDEDGEPFQVVHGEGALPIRLAECADDEADEVAEVLLAELARTAFEPGDEWPARFGLVVVEGRVRHVAFALCHLAADDYAADLVARELRNLLLRGGFPVQPSQQLLDLVTEEESGVGRYRSEAALAHWEKGYRRIPPAMFPAVVAPPAEPRWSRAVLKSHALEDAVAVVATRHHVSTATVLMTAVTTLLGTLQGHDVCAITPIVHNRYRPATRNLVATLTQLGLFTLRNDPLAPLAKTLEQSHSDAMRSYRHAQYDQRAWDAMVEKVSADRNVRVYPSCCFNDVRPVEQRTATQVSTDGPCPAQVEWLPGVAHFNCDFCFVVTRQAGTLAIALTADTCRFPRDRMVTLMRGVEELVVESAYRDTRPVDLRVLT</sequence>
<dbReference type="GO" id="GO:0009366">
    <property type="term" value="C:enterobactin synthetase complex"/>
    <property type="evidence" value="ECO:0007669"/>
    <property type="project" value="TreeGrafter"/>
</dbReference>
<dbReference type="InterPro" id="IPR023213">
    <property type="entry name" value="CAT-like_dom_sf"/>
</dbReference>
<feature type="domain" description="Condensation" evidence="1">
    <location>
        <begin position="52"/>
        <end position="433"/>
    </location>
</feature>
<comment type="caution">
    <text evidence="2">The sequence shown here is derived from an EMBL/GenBank/DDBJ whole genome shotgun (WGS) entry which is preliminary data.</text>
</comment>
<dbReference type="PANTHER" id="PTHR45527">
    <property type="entry name" value="NONRIBOSOMAL PEPTIDE SYNTHETASE"/>
    <property type="match status" value="1"/>
</dbReference>
<gene>
    <name evidence="2" type="ORF">FDA94_17145</name>
</gene>
<organism evidence="2 3">
    <name type="scientific">Herbidospora galbida</name>
    <dbReference type="NCBI Taxonomy" id="2575442"/>
    <lineage>
        <taxon>Bacteria</taxon>
        <taxon>Bacillati</taxon>
        <taxon>Actinomycetota</taxon>
        <taxon>Actinomycetes</taxon>
        <taxon>Streptosporangiales</taxon>
        <taxon>Streptosporangiaceae</taxon>
        <taxon>Herbidospora</taxon>
    </lineage>
</organism>
<dbReference type="GO" id="GO:0009239">
    <property type="term" value="P:enterobactin biosynthetic process"/>
    <property type="evidence" value="ECO:0007669"/>
    <property type="project" value="TreeGrafter"/>
</dbReference>
<keyword evidence="3" id="KW-1185">Reference proteome</keyword>
<dbReference type="AlphaFoldDB" id="A0A4U3MEL3"/>
<dbReference type="GO" id="GO:0043041">
    <property type="term" value="P:amino acid activation for nonribosomal peptide biosynthetic process"/>
    <property type="evidence" value="ECO:0007669"/>
    <property type="project" value="TreeGrafter"/>
</dbReference>
<dbReference type="InterPro" id="IPR001242">
    <property type="entry name" value="Condensation_dom"/>
</dbReference>
<dbReference type="RefSeq" id="WP_137248068.1">
    <property type="nucleotide sequence ID" value="NZ_SZQA01000015.1"/>
</dbReference>
<evidence type="ECO:0000313" key="2">
    <source>
        <dbReference type="EMBL" id="TKK87551.1"/>
    </source>
</evidence>